<feature type="transmembrane region" description="Helical" evidence="1">
    <location>
        <begin position="91"/>
        <end position="113"/>
    </location>
</feature>
<keyword evidence="1" id="KW-0472">Membrane</keyword>
<keyword evidence="1" id="KW-0812">Transmembrane</keyword>
<evidence type="ECO:0000313" key="2">
    <source>
        <dbReference type="EMBL" id="MDT3727692.1"/>
    </source>
</evidence>
<protein>
    <submittedName>
        <fullName evidence="2">YoaK family protein</fullName>
    </submittedName>
</protein>
<feature type="transmembrane region" description="Helical" evidence="1">
    <location>
        <begin position="213"/>
        <end position="234"/>
    </location>
</feature>
<dbReference type="PANTHER" id="PTHR37314:SF4">
    <property type="entry name" value="UPF0700 TRANSMEMBRANE PROTEIN YOAK"/>
    <property type="match status" value="1"/>
</dbReference>
<evidence type="ECO:0000256" key="1">
    <source>
        <dbReference type="SAM" id="Phobius"/>
    </source>
</evidence>
<reference evidence="2" key="1">
    <citation type="submission" date="2024-05" db="EMBL/GenBank/DDBJ databases">
        <title>30 novel species of actinomycetes from the DSMZ collection.</title>
        <authorList>
            <person name="Nouioui I."/>
        </authorList>
    </citation>
    <scope>NUCLEOTIDE SEQUENCE</scope>
    <source>
        <strain evidence="2">DSM 41972</strain>
    </source>
</reference>
<proteinExistence type="predicted"/>
<keyword evidence="1" id="KW-1133">Transmembrane helix</keyword>
<name>A0ABU3I424_9ACTN</name>
<dbReference type="EMBL" id="JAVSGH010000034">
    <property type="protein sequence ID" value="MDT3727692.1"/>
    <property type="molecule type" value="Genomic_DNA"/>
</dbReference>
<feature type="transmembrane region" description="Helical" evidence="1">
    <location>
        <begin position="66"/>
        <end position="84"/>
    </location>
</feature>
<sequence>MPDLPPSEARRAAAMTVLTVISGAVDAVSFLTLGKVFCALVTGNVLFLSFALAGEGDVPVERAATAVAAFAAGAALGALTLAGLAARARPWFVAGLAGEGLLLVASGAVALGRRGLAEAVDHTDYVVIGGVALAMGLRASTALRMHVPGMPTLLSQTALAQLVNDLLNRPLTADGRAPRHRLLARSRWAATVLGIFAGGVLGTWLLVPLGPGRALIVIGAAVLTFAAACHVALLRREDMGART</sequence>
<dbReference type="InterPro" id="IPR010699">
    <property type="entry name" value="DUF1275"/>
</dbReference>
<feature type="transmembrane region" description="Helical" evidence="1">
    <location>
        <begin position="36"/>
        <end position="54"/>
    </location>
</feature>
<dbReference type="RefSeq" id="WP_337675058.1">
    <property type="nucleotide sequence ID" value="NZ_JAVSGH010000034.1"/>
</dbReference>
<feature type="transmembrane region" description="Helical" evidence="1">
    <location>
        <begin position="12"/>
        <end position="31"/>
    </location>
</feature>
<dbReference type="Pfam" id="PF06912">
    <property type="entry name" value="DUF1275"/>
    <property type="match status" value="1"/>
</dbReference>
<comment type="caution">
    <text evidence="2">The sequence shown here is derived from an EMBL/GenBank/DDBJ whole genome shotgun (WGS) entry which is preliminary data.</text>
</comment>
<dbReference type="PANTHER" id="PTHR37314">
    <property type="entry name" value="SLR0142 PROTEIN"/>
    <property type="match status" value="1"/>
</dbReference>
<feature type="transmembrane region" description="Helical" evidence="1">
    <location>
        <begin position="125"/>
        <end position="143"/>
    </location>
</feature>
<feature type="transmembrane region" description="Helical" evidence="1">
    <location>
        <begin position="188"/>
        <end position="207"/>
    </location>
</feature>
<evidence type="ECO:0000313" key="3">
    <source>
        <dbReference type="Proteomes" id="UP001181313"/>
    </source>
</evidence>
<organism evidence="2 3">
    <name type="scientific">Streptomyces althioticus subsp. attaecolombicae</name>
    <dbReference type="NCBI Taxonomy" id="3075534"/>
    <lineage>
        <taxon>Bacteria</taxon>
        <taxon>Bacillati</taxon>
        <taxon>Actinomycetota</taxon>
        <taxon>Actinomycetes</taxon>
        <taxon>Kitasatosporales</taxon>
        <taxon>Streptomycetaceae</taxon>
        <taxon>Streptomyces</taxon>
        <taxon>Streptomyces althioticus group</taxon>
    </lineage>
</organism>
<accession>A0ABU3I424</accession>
<keyword evidence="3" id="KW-1185">Reference proteome</keyword>
<dbReference type="Proteomes" id="UP001181313">
    <property type="component" value="Unassembled WGS sequence"/>
</dbReference>
<gene>
    <name evidence="2" type="ORF">ROS62_23545</name>
</gene>